<dbReference type="InterPro" id="IPR036640">
    <property type="entry name" value="ABC1_TM_sf"/>
</dbReference>
<keyword evidence="7 11" id="KW-1133">Transmembrane helix</keyword>
<dbReference type="Gene3D" id="1.20.1560.10">
    <property type="entry name" value="ABC transporter type 1, transmembrane domain"/>
    <property type="match status" value="1"/>
</dbReference>
<dbReference type="InterPro" id="IPR027417">
    <property type="entry name" value="P-loop_NTPase"/>
</dbReference>
<dbReference type="InterPro" id="IPR011527">
    <property type="entry name" value="ABC1_TM_dom"/>
</dbReference>
<feature type="transmembrane region" description="Helical" evidence="11">
    <location>
        <begin position="223"/>
        <end position="244"/>
    </location>
</feature>
<dbReference type="InterPro" id="IPR039421">
    <property type="entry name" value="Type_1_exporter"/>
</dbReference>
<name>A0A058ZBY5_FONAL</name>
<reference evidence="14" key="1">
    <citation type="submission" date="2013-04" db="EMBL/GenBank/DDBJ databases">
        <title>The Genome Sequence of Fonticula alba ATCC 38817.</title>
        <authorList>
            <consortium name="The Broad Institute Genomics Platform"/>
            <person name="Russ C."/>
            <person name="Cuomo C."/>
            <person name="Burger G."/>
            <person name="Gray M.W."/>
            <person name="Holland P.W.H."/>
            <person name="King N."/>
            <person name="Lang F.B.F."/>
            <person name="Roger A.J."/>
            <person name="Ruiz-Trillo I."/>
            <person name="Brown M."/>
            <person name="Walker B."/>
            <person name="Young S."/>
            <person name="Zeng Q."/>
            <person name="Gargeya S."/>
            <person name="Fitzgerald M."/>
            <person name="Haas B."/>
            <person name="Abouelleil A."/>
            <person name="Allen A.W."/>
            <person name="Alvarado L."/>
            <person name="Arachchi H.M."/>
            <person name="Berlin A.M."/>
            <person name="Chapman S.B."/>
            <person name="Gainer-Dewar J."/>
            <person name="Goldberg J."/>
            <person name="Griggs A."/>
            <person name="Gujja S."/>
            <person name="Hansen M."/>
            <person name="Howarth C."/>
            <person name="Imamovic A."/>
            <person name="Ireland A."/>
            <person name="Larimer J."/>
            <person name="McCowan C."/>
            <person name="Murphy C."/>
            <person name="Pearson M."/>
            <person name="Poon T.W."/>
            <person name="Priest M."/>
            <person name="Roberts A."/>
            <person name="Saif S."/>
            <person name="Shea T."/>
            <person name="Sisk P."/>
            <person name="Sykes S."/>
            <person name="Wortman J."/>
            <person name="Nusbaum C."/>
            <person name="Birren B."/>
        </authorList>
    </citation>
    <scope>NUCLEOTIDE SEQUENCE [LARGE SCALE GENOMIC DNA]</scope>
    <source>
        <strain evidence="14">ATCC 38817</strain>
    </source>
</reference>
<dbReference type="PROSITE" id="PS00211">
    <property type="entry name" value="ABC_TRANSPORTER_1"/>
    <property type="match status" value="1"/>
</dbReference>
<dbReference type="Gene3D" id="3.40.50.300">
    <property type="entry name" value="P-loop containing nucleotide triphosphate hydrolases"/>
    <property type="match status" value="1"/>
</dbReference>
<feature type="compositionally biased region" description="Low complexity" evidence="10">
    <location>
        <begin position="78"/>
        <end position="116"/>
    </location>
</feature>
<evidence type="ECO:0000256" key="1">
    <source>
        <dbReference type="ARBA" id="ARBA00004651"/>
    </source>
</evidence>
<feature type="transmembrane region" description="Helical" evidence="11">
    <location>
        <begin position="181"/>
        <end position="202"/>
    </location>
</feature>
<protein>
    <recommendedName>
        <fullName evidence="16">ATP-binding cassette, subfamily B (MDR/TAP), member 6</fullName>
    </recommendedName>
</protein>
<feature type="transmembrane region" description="Helical" evidence="11">
    <location>
        <begin position="383"/>
        <end position="403"/>
    </location>
</feature>
<dbReference type="CDD" id="cd18581">
    <property type="entry name" value="ABC_6TM_ABCB6"/>
    <property type="match status" value="1"/>
</dbReference>
<keyword evidence="8 11" id="KW-0472">Membrane</keyword>
<dbReference type="GO" id="GO:0005524">
    <property type="term" value="F:ATP binding"/>
    <property type="evidence" value="ECO:0007669"/>
    <property type="project" value="UniProtKB-KW"/>
</dbReference>
<dbReference type="InterPro" id="IPR017871">
    <property type="entry name" value="ABC_transporter-like_CS"/>
</dbReference>
<evidence type="ECO:0000259" key="12">
    <source>
        <dbReference type="PROSITE" id="PS50893"/>
    </source>
</evidence>
<gene>
    <name evidence="14" type="ORF">H696_02388</name>
</gene>
<evidence type="ECO:0000256" key="7">
    <source>
        <dbReference type="ARBA" id="ARBA00022989"/>
    </source>
</evidence>
<accession>A0A058ZBY5</accession>
<sequence>MASTLLSGVPFCGTRDVDLLLCSPVTTGALIAVVSALTAYILRGRYARRLWSWTLDRRRAASSSEVDRSMDSELALMSPSVSSPSSGPTTPTTGSANATATATTTTTTTKTTSPAADGDSAPVEFSRWLLKACHILLICTVAVDLVARIQRIDPVSGSAAMYQQASSGSDGVGSVSTAPPAFALLADILLLLAYSIGLSLLMRSKSTSPAGAGASLLGSGRHGAALAAGPAFLFWVGALIGVLVEMSGHVSALGHELVSGIGHLITSIYLGPFVMLICRLVVIILIVIFGFILFVEDIRQGMRRARTRASSAAYAPLSSVEDGQADVPTPEDVSGEVASPRAGGVGTAAVSPVEEEFEEWKDMAHRLIPFVWPKDRPGLQFRIVVCIFIIILARLVNMLVPVLNKRIIDAYTAPLTPNALSLPLGDLASAVLLIPVPWGDIVLYLFLKLLQGGGGSAALGMLSNARKWLYMPCSQFTFRMLSRAVFSHLQCLSLAYHAKRKTGEVLRVVDRGTSSVAEVVETVVFSVGPSIIDIGVSIAYFVIAFDVYFGAIVALAISIYMVATVYVTAWRTKFRRVMNERDNALRQTSVDSLLNYETVKLYGAEALEIRRYVRAIRRYQRADILTVLSFILLNSIQNFLLVAGLAGGMILVCMRVSHGRLTIGDLTLFLTYFSQIASPLNWLGSQYRSIQQSIVDAEKMMALMKEPIDIVDSPGAVDLTEVGSQFDLEFENVHFTYKGSDRPSLNGVSFRIPAGKSCALVGSSGSGKSTLLRLAGRLYDVTEGAVKIGGRDVRHVSLESLRRVVGVVPQDVALFDASIRFNIAYGDPDTAAAVDRRIVAAAQAAHIHALVDSLPEGYGTRVGERGVRLSGGEKQRVAIARTLLKNPPVLLLDEATSALDTVTERAVQQSIQELIRGPSAATGLERRSLNTVRTSLVIAHRLSTIVDSDIILVMKHGQIVERGTHESLLAIEGGEYSRLWQEQLKMEQDTLTL</sequence>
<dbReference type="RefSeq" id="XP_009494564.1">
    <property type="nucleotide sequence ID" value="XM_009496289.1"/>
</dbReference>
<feature type="compositionally biased region" description="Basic and acidic residues" evidence="10">
    <location>
        <begin position="62"/>
        <end position="71"/>
    </location>
</feature>
<dbReference type="PANTHER" id="PTHR24221">
    <property type="entry name" value="ATP-BINDING CASSETTE SUB-FAMILY B"/>
    <property type="match status" value="1"/>
</dbReference>
<dbReference type="PROSITE" id="PS50893">
    <property type="entry name" value="ABC_TRANSPORTER_2"/>
    <property type="match status" value="1"/>
</dbReference>
<keyword evidence="5" id="KW-0547">Nucleotide-binding</keyword>
<evidence type="ECO:0000256" key="5">
    <source>
        <dbReference type="ARBA" id="ARBA00022741"/>
    </source>
</evidence>
<dbReference type="Pfam" id="PF00664">
    <property type="entry name" value="ABC_membrane"/>
    <property type="match status" value="1"/>
</dbReference>
<evidence type="ECO:0000256" key="8">
    <source>
        <dbReference type="ARBA" id="ARBA00023136"/>
    </source>
</evidence>
<evidence type="ECO:0000256" key="6">
    <source>
        <dbReference type="ARBA" id="ARBA00022840"/>
    </source>
</evidence>
<keyword evidence="4 11" id="KW-0812">Transmembrane</keyword>
<comment type="similarity">
    <text evidence="9">Belongs to the ABC transporter superfamily. ABCB family. Heavy Metal importer (TC 3.A.1.210) subfamily.</text>
</comment>
<feature type="transmembrane region" description="Helical" evidence="11">
    <location>
        <begin position="624"/>
        <end position="652"/>
    </location>
</feature>
<feature type="transmembrane region" description="Helical" evidence="11">
    <location>
        <begin position="548"/>
        <end position="569"/>
    </location>
</feature>
<dbReference type="SMART" id="SM00382">
    <property type="entry name" value="AAA"/>
    <property type="match status" value="1"/>
</dbReference>
<dbReference type="SUPFAM" id="SSF90123">
    <property type="entry name" value="ABC transporter transmembrane region"/>
    <property type="match status" value="1"/>
</dbReference>
<evidence type="ECO:0000256" key="10">
    <source>
        <dbReference type="SAM" id="MobiDB-lite"/>
    </source>
</evidence>
<dbReference type="PANTHER" id="PTHR24221:SF654">
    <property type="entry name" value="ATP-BINDING CASSETTE SUB-FAMILY B MEMBER 6"/>
    <property type="match status" value="1"/>
</dbReference>
<dbReference type="Proteomes" id="UP000030693">
    <property type="component" value="Unassembled WGS sequence"/>
</dbReference>
<feature type="domain" description="ABC transmembrane type-1" evidence="13">
    <location>
        <begin position="384"/>
        <end position="692"/>
    </location>
</feature>
<dbReference type="eggNOG" id="KOG0056">
    <property type="taxonomic scope" value="Eukaryota"/>
</dbReference>
<evidence type="ECO:0000313" key="14">
    <source>
        <dbReference type="EMBL" id="KCV71441.1"/>
    </source>
</evidence>
<dbReference type="EMBL" id="KB932203">
    <property type="protein sequence ID" value="KCV71441.1"/>
    <property type="molecule type" value="Genomic_DNA"/>
</dbReference>
<evidence type="ECO:0000256" key="2">
    <source>
        <dbReference type="ARBA" id="ARBA00022448"/>
    </source>
</evidence>
<dbReference type="STRING" id="691883.A0A058ZBY5"/>
<feature type="transmembrane region" description="Helical" evidence="11">
    <location>
        <begin position="519"/>
        <end position="542"/>
    </location>
</feature>
<feature type="region of interest" description="Disordered" evidence="10">
    <location>
        <begin position="62"/>
        <end position="120"/>
    </location>
</feature>
<evidence type="ECO:0000256" key="3">
    <source>
        <dbReference type="ARBA" id="ARBA00022475"/>
    </source>
</evidence>
<comment type="subcellular location">
    <subcellularLocation>
        <location evidence="1">Cell membrane</location>
        <topology evidence="1">Multi-pass membrane protein</topology>
    </subcellularLocation>
</comment>
<dbReference type="OrthoDB" id="6500128at2759"/>
<dbReference type="InterPro" id="IPR003593">
    <property type="entry name" value="AAA+_ATPase"/>
</dbReference>
<keyword evidence="2" id="KW-0813">Transport</keyword>
<evidence type="ECO:0000313" key="15">
    <source>
        <dbReference type="Proteomes" id="UP000030693"/>
    </source>
</evidence>
<evidence type="ECO:0000256" key="4">
    <source>
        <dbReference type="ARBA" id="ARBA00022692"/>
    </source>
</evidence>
<dbReference type="GO" id="GO:0016887">
    <property type="term" value="F:ATP hydrolysis activity"/>
    <property type="evidence" value="ECO:0007669"/>
    <property type="project" value="InterPro"/>
</dbReference>
<proteinExistence type="inferred from homology"/>
<dbReference type="SUPFAM" id="SSF52540">
    <property type="entry name" value="P-loop containing nucleoside triphosphate hydrolases"/>
    <property type="match status" value="1"/>
</dbReference>
<dbReference type="Pfam" id="PF00005">
    <property type="entry name" value="ABC_tran"/>
    <property type="match status" value="1"/>
</dbReference>
<evidence type="ECO:0000256" key="11">
    <source>
        <dbReference type="SAM" id="Phobius"/>
    </source>
</evidence>
<feature type="region of interest" description="Disordered" evidence="10">
    <location>
        <begin position="320"/>
        <end position="345"/>
    </location>
</feature>
<evidence type="ECO:0000256" key="9">
    <source>
        <dbReference type="ARBA" id="ARBA00024363"/>
    </source>
</evidence>
<feature type="transmembrane region" description="Helical" evidence="11">
    <location>
        <begin position="20"/>
        <end position="42"/>
    </location>
</feature>
<keyword evidence="15" id="KW-1185">Reference proteome</keyword>
<dbReference type="InterPro" id="IPR003439">
    <property type="entry name" value="ABC_transporter-like_ATP-bd"/>
</dbReference>
<organism evidence="14">
    <name type="scientific">Fonticula alba</name>
    <name type="common">Slime mold</name>
    <dbReference type="NCBI Taxonomy" id="691883"/>
    <lineage>
        <taxon>Eukaryota</taxon>
        <taxon>Rotosphaerida</taxon>
        <taxon>Fonticulaceae</taxon>
        <taxon>Fonticula</taxon>
    </lineage>
</organism>
<evidence type="ECO:0008006" key="16">
    <source>
        <dbReference type="Google" id="ProtNLM"/>
    </source>
</evidence>
<keyword evidence="6" id="KW-0067">ATP-binding</keyword>
<feature type="transmembrane region" description="Helical" evidence="11">
    <location>
        <begin position="441"/>
        <end position="460"/>
    </location>
</feature>
<feature type="transmembrane region" description="Helical" evidence="11">
    <location>
        <begin position="128"/>
        <end position="147"/>
    </location>
</feature>
<dbReference type="GO" id="GO:0005886">
    <property type="term" value="C:plasma membrane"/>
    <property type="evidence" value="ECO:0007669"/>
    <property type="project" value="UniProtKB-SubCell"/>
</dbReference>
<dbReference type="PROSITE" id="PS50929">
    <property type="entry name" value="ABC_TM1F"/>
    <property type="match status" value="1"/>
</dbReference>
<dbReference type="GeneID" id="20527113"/>
<dbReference type="FunFam" id="3.40.50.300:FF:000221">
    <property type="entry name" value="Multidrug ABC transporter ATP-binding protein"/>
    <property type="match status" value="1"/>
</dbReference>
<evidence type="ECO:0000259" key="13">
    <source>
        <dbReference type="PROSITE" id="PS50929"/>
    </source>
</evidence>
<feature type="transmembrane region" description="Helical" evidence="11">
    <location>
        <begin position="264"/>
        <end position="295"/>
    </location>
</feature>
<dbReference type="AlphaFoldDB" id="A0A058ZBY5"/>
<dbReference type="GO" id="GO:0140359">
    <property type="term" value="F:ABC-type transporter activity"/>
    <property type="evidence" value="ECO:0007669"/>
    <property type="project" value="InterPro"/>
</dbReference>
<keyword evidence="3" id="KW-1003">Cell membrane</keyword>
<feature type="domain" description="ABC transporter" evidence="12">
    <location>
        <begin position="728"/>
        <end position="981"/>
    </location>
</feature>